<reference evidence="1 2" key="1">
    <citation type="journal article" date="2018" name="Nat. Ecol. Evol.">
        <title>Shark genomes provide insights into elasmobranch evolution and the origin of vertebrates.</title>
        <authorList>
            <person name="Hara Y"/>
            <person name="Yamaguchi K"/>
            <person name="Onimaru K"/>
            <person name="Kadota M"/>
            <person name="Koyanagi M"/>
            <person name="Keeley SD"/>
            <person name="Tatsumi K"/>
            <person name="Tanaka K"/>
            <person name="Motone F"/>
            <person name="Kageyama Y"/>
            <person name="Nozu R"/>
            <person name="Adachi N"/>
            <person name="Nishimura O"/>
            <person name="Nakagawa R"/>
            <person name="Tanegashima C"/>
            <person name="Kiyatake I"/>
            <person name="Matsumoto R"/>
            <person name="Murakumo K"/>
            <person name="Nishida K"/>
            <person name="Terakita A"/>
            <person name="Kuratani S"/>
            <person name="Sato K"/>
            <person name="Hyodo S Kuraku.S."/>
        </authorList>
    </citation>
    <scope>NUCLEOTIDE SEQUENCE [LARGE SCALE GENOMIC DNA]</scope>
</reference>
<gene>
    <name evidence="1" type="ORF">scyTo_0027325</name>
</gene>
<dbReference type="OrthoDB" id="6343844at2759"/>
<protein>
    <submittedName>
        <fullName evidence="1">Uncharacterized protein</fullName>
    </submittedName>
</protein>
<keyword evidence="2" id="KW-1185">Reference proteome</keyword>
<feature type="non-terminal residue" evidence="1">
    <location>
        <position position="41"/>
    </location>
</feature>
<evidence type="ECO:0000313" key="1">
    <source>
        <dbReference type="EMBL" id="GCB86628.1"/>
    </source>
</evidence>
<dbReference type="AlphaFoldDB" id="A0A401QMV0"/>
<proteinExistence type="predicted"/>
<evidence type="ECO:0000313" key="2">
    <source>
        <dbReference type="Proteomes" id="UP000288216"/>
    </source>
</evidence>
<dbReference type="EMBL" id="BFAA01322658">
    <property type="protein sequence ID" value="GCB86628.1"/>
    <property type="molecule type" value="Genomic_DNA"/>
</dbReference>
<sequence length="41" mass="4647">MLELEADNQKKQQSVTVDQLRIAVHSYESALKTERGNASEE</sequence>
<organism evidence="1 2">
    <name type="scientific">Scyliorhinus torazame</name>
    <name type="common">Cloudy catshark</name>
    <name type="synonym">Catulus torazame</name>
    <dbReference type="NCBI Taxonomy" id="75743"/>
    <lineage>
        <taxon>Eukaryota</taxon>
        <taxon>Metazoa</taxon>
        <taxon>Chordata</taxon>
        <taxon>Craniata</taxon>
        <taxon>Vertebrata</taxon>
        <taxon>Chondrichthyes</taxon>
        <taxon>Elasmobranchii</taxon>
        <taxon>Galeomorphii</taxon>
        <taxon>Galeoidea</taxon>
        <taxon>Carcharhiniformes</taxon>
        <taxon>Scyliorhinidae</taxon>
        <taxon>Scyliorhinus</taxon>
    </lineage>
</organism>
<accession>A0A401QMV0</accession>
<name>A0A401QMV0_SCYTO</name>
<comment type="caution">
    <text evidence="1">The sequence shown here is derived from an EMBL/GenBank/DDBJ whole genome shotgun (WGS) entry which is preliminary data.</text>
</comment>
<dbReference type="Proteomes" id="UP000288216">
    <property type="component" value="Unassembled WGS sequence"/>
</dbReference>
<dbReference type="Gene3D" id="1.20.5.390">
    <property type="entry name" value="L1 transposable element, trimerization domain"/>
    <property type="match status" value="1"/>
</dbReference>